<sequence>MNLNRPRLPMNNLSAFALIITPAFTSWFVPCMLNHRRGAWTFSALSMTTLSLIVFLFEPTLISRVAIPLIASAVFFGFLGCISCIVGFHDKRTSTPWLLTAFVSLVITFFTASKVALSLMIIFSLIAVLVAWFQRDTVQHNDQLPALAANNRTRRAGSLPRKFVREGAFHWLPIYAIARLSDLAREGIEHSGSYRFADHIYRNVPSGRTALGRWIDARFLASAASRAFRLRNDEASRALEAACDCDTTTDRTVRMLAVPCGLPRDLNSLVKRRPDVASKIDYHGLDIDPNLLGLAGQFIAPSAAAGAKCTFHEGNALNRTDYPRNDFDVIVSTGLGEFLDDAQLALFYRNIHASLIPGGRFFTSATRREARTEAFLKAFELDTNYRTQPDLERALASVEQPWSRLEFTTDETGLQTFVIATK</sequence>
<feature type="transmembrane region" description="Helical" evidence="1">
    <location>
        <begin position="115"/>
        <end position="133"/>
    </location>
</feature>
<comment type="caution">
    <text evidence="3">The sequence shown here is derived from an EMBL/GenBank/DDBJ whole genome shotgun (WGS) entry which is preliminary data.</text>
</comment>
<reference evidence="3 4" key="1">
    <citation type="submission" date="2019-07" db="EMBL/GenBank/DDBJ databases">
        <title>Description of 53C-WASEF.</title>
        <authorList>
            <person name="Pitt A."/>
            <person name="Hahn M.W."/>
        </authorList>
    </citation>
    <scope>NUCLEOTIDE SEQUENCE [LARGE SCALE GENOMIC DNA]</scope>
    <source>
        <strain evidence="3 4">53C-WASEF</strain>
    </source>
</reference>
<feature type="domain" description="Methyltransferase" evidence="2">
    <location>
        <begin position="193"/>
        <end position="358"/>
    </location>
</feature>
<keyword evidence="3" id="KW-0489">Methyltransferase</keyword>
<dbReference type="InterPro" id="IPR029063">
    <property type="entry name" value="SAM-dependent_MTases_sf"/>
</dbReference>
<dbReference type="EMBL" id="VMBG01000001">
    <property type="protein sequence ID" value="TSJ78851.1"/>
    <property type="molecule type" value="Genomic_DNA"/>
</dbReference>
<keyword evidence="3" id="KW-0808">Transferase</keyword>
<evidence type="ECO:0000313" key="4">
    <source>
        <dbReference type="Proteomes" id="UP000315648"/>
    </source>
</evidence>
<feature type="transmembrane region" description="Helical" evidence="1">
    <location>
        <begin position="94"/>
        <end position="110"/>
    </location>
</feature>
<dbReference type="CDD" id="cd02440">
    <property type="entry name" value="AdoMet_MTases"/>
    <property type="match status" value="1"/>
</dbReference>
<evidence type="ECO:0000313" key="3">
    <source>
        <dbReference type="EMBL" id="TSJ78851.1"/>
    </source>
</evidence>
<dbReference type="Proteomes" id="UP000315648">
    <property type="component" value="Unassembled WGS sequence"/>
</dbReference>
<feature type="transmembrane region" description="Helical" evidence="1">
    <location>
        <begin position="38"/>
        <end position="57"/>
    </location>
</feature>
<organism evidence="3 4">
    <name type="scientific">Rariglobus hedericola</name>
    <dbReference type="NCBI Taxonomy" id="2597822"/>
    <lineage>
        <taxon>Bacteria</taxon>
        <taxon>Pseudomonadati</taxon>
        <taxon>Verrucomicrobiota</taxon>
        <taxon>Opitutia</taxon>
        <taxon>Opitutales</taxon>
        <taxon>Opitutaceae</taxon>
        <taxon>Rariglobus</taxon>
    </lineage>
</organism>
<proteinExistence type="predicted"/>
<evidence type="ECO:0000256" key="1">
    <source>
        <dbReference type="SAM" id="Phobius"/>
    </source>
</evidence>
<dbReference type="Gene3D" id="3.40.50.150">
    <property type="entry name" value="Vaccinia Virus protein VP39"/>
    <property type="match status" value="1"/>
</dbReference>
<dbReference type="GO" id="GO:0032259">
    <property type="term" value="P:methylation"/>
    <property type="evidence" value="ECO:0007669"/>
    <property type="project" value="UniProtKB-KW"/>
</dbReference>
<dbReference type="InterPro" id="IPR022744">
    <property type="entry name" value="MeTrfase_dom_put"/>
</dbReference>
<dbReference type="OrthoDB" id="9811915at2"/>
<protein>
    <submittedName>
        <fullName evidence="3">Methyltransferase domain-containing protein</fullName>
    </submittedName>
</protein>
<dbReference type="Pfam" id="PF12147">
    <property type="entry name" value="Methyltransf_20"/>
    <property type="match status" value="1"/>
</dbReference>
<accession>A0A556QQE6</accession>
<name>A0A556QQE6_9BACT</name>
<keyword evidence="1" id="KW-0812">Transmembrane</keyword>
<keyword evidence="1" id="KW-1133">Transmembrane helix</keyword>
<dbReference type="SUPFAM" id="SSF53335">
    <property type="entry name" value="S-adenosyl-L-methionine-dependent methyltransferases"/>
    <property type="match status" value="1"/>
</dbReference>
<dbReference type="AlphaFoldDB" id="A0A556QQE6"/>
<keyword evidence="4" id="KW-1185">Reference proteome</keyword>
<dbReference type="GO" id="GO:0008168">
    <property type="term" value="F:methyltransferase activity"/>
    <property type="evidence" value="ECO:0007669"/>
    <property type="project" value="UniProtKB-KW"/>
</dbReference>
<feature type="transmembrane region" description="Helical" evidence="1">
    <location>
        <begin position="69"/>
        <end position="88"/>
    </location>
</feature>
<evidence type="ECO:0000259" key="2">
    <source>
        <dbReference type="Pfam" id="PF12147"/>
    </source>
</evidence>
<gene>
    <name evidence="3" type="ORF">FPL22_05965</name>
</gene>
<keyword evidence="1" id="KW-0472">Membrane</keyword>